<comment type="similarity">
    <text evidence="2">Belongs to the zinc-containing alcohol dehydrogenase family.</text>
</comment>
<dbReference type="InterPro" id="IPR020843">
    <property type="entry name" value="ER"/>
</dbReference>
<evidence type="ECO:0000256" key="2">
    <source>
        <dbReference type="ARBA" id="ARBA00008072"/>
    </source>
</evidence>
<dbReference type="SUPFAM" id="SSF51735">
    <property type="entry name" value="NAD(P)-binding Rossmann-fold domains"/>
    <property type="match status" value="1"/>
</dbReference>
<protein>
    <submittedName>
        <fullName evidence="7">Zinc-binding alcohol dehydrogenase family protein</fullName>
    </submittedName>
</protein>
<dbReference type="Pfam" id="PF08240">
    <property type="entry name" value="ADH_N"/>
    <property type="match status" value="1"/>
</dbReference>
<evidence type="ECO:0000313" key="8">
    <source>
        <dbReference type="Proteomes" id="UP001284601"/>
    </source>
</evidence>
<dbReference type="InterPro" id="IPR011032">
    <property type="entry name" value="GroES-like_sf"/>
</dbReference>
<dbReference type="InterPro" id="IPR013154">
    <property type="entry name" value="ADH-like_N"/>
</dbReference>
<organism evidence="7 8">
    <name type="scientific">Conexibacter stalactiti</name>
    <dbReference type="NCBI Taxonomy" id="1940611"/>
    <lineage>
        <taxon>Bacteria</taxon>
        <taxon>Bacillati</taxon>
        <taxon>Actinomycetota</taxon>
        <taxon>Thermoleophilia</taxon>
        <taxon>Solirubrobacterales</taxon>
        <taxon>Conexibacteraceae</taxon>
        <taxon>Conexibacter</taxon>
    </lineage>
</organism>
<dbReference type="Gene3D" id="3.40.50.720">
    <property type="entry name" value="NAD(P)-binding Rossmann-like Domain"/>
    <property type="match status" value="1"/>
</dbReference>
<name>A0ABU4HIB8_9ACTN</name>
<dbReference type="InterPro" id="IPR013149">
    <property type="entry name" value="ADH-like_C"/>
</dbReference>
<comment type="caution">
    <text evidence="7">The sequence shown here is derived from an EMBL/GenBank/DDBJ whole genome shotgun (WGS) entry which is preliminary data.</text>
</comment>
<evidence type="ECO:0000256" key="5">
    <source>
        <dbReference type="ARBA" id="ARBA00023002"/>
    </source>
</evidence>
<comment type="cofactor">
    <cofactor evidence="1">
        <name>Zn(2+)</name>
        <dbReference type="ChEBI" id="CHEBI:29105"/>
    </cofactor>
</comment>
<gene>
    <name evidence="7" type="ORF">R7226_01815</name>
</gene>
<dbReference type="RefSeq" id="WP_318595319.1">
    <property type="nucleotide sequence ID" value="NZ_JAWSTH010000002.1"/>
</dbReference>
<sequence length="355" mass="36390">MQAWELRMSTGGLSLADVQEPAARDGAVVLRSEAALVVSYLREYVRGGLPGYLPPAEPFTLGTSGIGVVERVGSGVYGIYPGQRVLATGHAVVAENVPEPAQALLSMTARPEAQPLLDDWRTGTMAQLAAVPASTVTPVPDELAGLSSASLSPLLRCLVPYGGLRRARMAAGETVIVNGATGDFGGAAVQVARALGAARVVAAGRNRARLDALAAFPRVRTVRLNGDVHADAEALRAACGGGADCAIDMIGGATDSAATAAVLAALHDSGRLVFMGSSSALLPVDLTQLMLSNREIVGQFMYARSAPAELLRLTAAGLLDLAAFEVREFPLSELPAAMDAAADATGAVVTINPGR</sequence>
<keyword evidence="4" id="KW-0862">Zinc</keyword>
<dbReference type="SUPFAM" id="SSF50129">
    <property type="entry name" value="GroES-like"/>
    <property type="match status" value="1"/>
</dbReference>
<dbReference type="InterPro" id="IPR036291">
    <property type="entry name" value="NAD(P)-bd_dom_sf"/>
</dbReference>
<dbReference type="PANTHER" id="PTHR43350">
    <property type="entry name" value="NAD-DEPENDENT ALCOHOL DEHYDROGENASE"/>
    <property type="match status" value="1"/>
</dbReference>
<dbReference type="Gene3D" id="3.90.180.10">
    <property type="entry name" value="Medium-chain alcohol dehydrogenases, catalytic domain"/>
    <property type="match status" value="1"/>
</dbReference>
<evidence type="ECO:0000259" key="6">
    <source>
        <dbReference type="SMART" id="SM00829"/>
    </source>
</evidence>
<keyword evidence="5" id="KW-0560">Oxidoreductase</keyword>
<keyword evidence="3" id="KW-0479">Metal-binding</keyword>
<dbReference type="PANTHER" id="PTHR43350:SF17">
    <property type="entry name" value="NAD-DEPENDENT ALCOHOL DEHYDROGENASE"/>
    <property type="match status" value="1"/>
</dbReference>
<feature type="domain" description="Enoyl reductase (ER)" evidence="6">
    <location>
        <begin position="9"/>
        <end position="349"/>
    </location>
</feature>
<dbReference type="Pfam" id="PF00107">
    <property type="entry name" value="ADH_zinc_N"/>
    <property type="match status" value="1"/>
</dbReference>
<evidence type="ECO:0000256" key="4">
    <source>
        <dbReference type="ARBA" id="ARBA00022833"/>
    </source>
</evidence>
<dbReference type="EMBL" id="JAWSTH010000002">
    <property type="protein sequence ID" value="MDW5593056.1"/>
    <property type="molecule type" value="Genomic_DNA"/>
</dbReference>
<dbReference type="SMART" id="SM00829">
    <property type="entry name" value="PKS_ER"/>
    <property type="match status" value="1"/>
</dbReference>
<evidence type="ECO:0000256" key="3">
    <source>
        <dbReference type="ARBA" id="ARBA00022723"/>
    </source>
</evidence>
<evidence type="ECO:0000313" key="7">
    <source>
        <dbReference type="EMBL" id="MDW5593056.1"/>
    </source>
</evidence>
<reference evidence="8" key="1">
    <citation type="submission" date="2023-07" db="EMBL/GenBank/DDBJ databases">
        <title>Conexibacter stalactiti sp. nov., isolated from stalactites in a lava cave and emended description of the genus Conexibacter.</title>
        <authorList>
            <person name="Lee S.D."/>
        </authorList>
    </citation>
    <scope>NUCLEOTIDE SEQUENCE [LARGE SCALE GENOMIC DNA]</scope>
    <source>
        <strain evidence="8">KCTC 39840</strain>
    </source>
</reference>
<dbReference type="Proteomes" id="UP001284601">
    <property type="component" value="Unassembled WGS sequence"/>
</dbReference>
<proteinExistence type="inferred from homology"/>
<keyword evidence="8" id="KW-1185">Reference proteome</keyword>
<reference evidence="7 8" key="2">
    <citation type="submission" date="2023-10" db="EMBL/GenBank/DDBJ databases">
        <authorList>
            <person name="Han X.F."/>
        </authorList>
    </citation>
    <scope>NUCLEOTIDE SEQUENCE [LARGE SCALE GENOMIC DNA]</scope>
    <source>
        <strain evidence="7 8">KCTC 39840</strain>
    </source>
</reference>
<accession>A0ABU4HIB8</accession>
<evidence type="ECO:0000256" key="1">
    <source>
        <dbReference type="ARBA" id="ARBA00001947"/>
    </source>
</evidence>